<name>A0A8D8TJ99_9HEMI</name>
<sequence>MLSIKLIGEKFESFGFVLRRLGYPTIDSQTNSECFDLVTRLLGYPTCPTIIGSQKNSESFGHVSRLFGYPTTDGQKNSESLLRILSIDTIFRQRNDCYTM</sequence>
<dbReference type="AlphaFoldDB" id="A0A8D8TJ99"/>
<accession>A0A8D8TJ99</accession>
<dbReference type="EMBL" id="HBUF01279885">
    <property type="protein sequence ID" value="CAG6687120.1"/>
    <property type="molecule type" value="Transcribed_RNA"/>
</dbReference>
<protein>
    <submittedName>
        <fullName evidence="1">Uncharacterized protein</fullName>
    </submittedName>
</protein>
<proteinExistence type="predicted"/>
<evidence type="ECO:0000313" key="1">
    <source>
        <dbReference type="EMBL" id="CAG6687120.1"/>
    </source>
</evidence>
<reference evidence="1" key="1">
    <citation type="submission" date="2021-05" db="EMBL/GenBank/DDBJ databases">
        <authorList>
            <person name="Alioto T."/>
            <person name="Alioto T."/>
            <person name="Gomez Garrido J."/>
        </authorList>
    </citation>
    <scope>NUCLEOTIDE SEQUENCE</scope>
</reference>
<organism evidence="1">
    <name type="scientific">Cacopsylla melanoneura</name>
    <dbReference type="NCBI Taxonomy" id="428564"/>
    <lineage>
        <taxon>Eukaryota</taxon>
        <taxon>Metazoa</taxon>
        <taxon>Ecdysozoa</taxon>
        <taxon>Arthropoda</taxon>
        <taxon>Hexapoda</taxon>
        <taxon>Insecta</taxon>
        <taxon>Pterygota</taxon>
        <taxon>Neoptera</taxon>
        <taxon>Paraneoptera</taxon>
        <taxon>Hemiptera</taxon>
        <taxon>Sternorrhyncha</taxon>
        <taxon>Psylloidea</taxon>
        <taxon>Psyllidae</taxon>
        <taxon>Psyllinae</taxon>
        <taxon>Cacopsylla</taxon>
    </lineage>
</organism>